<dbReference type="eggNOG" id="ENOG502QSN7">
    <property type="taxonomic scope" value="Eukaryota"/>
</dbReference>
<dbReference type="STRING" id="77586.A0A0D9VVN2"/>
<dbReference type="GO" id="GO:0010073">
    <property type="term" value="P:meristem maintenance"/>
    <property type="evidence" value="ECO:0007669"/>
    <property type="project" value="InterPro"/>
</dbReference>
<reference evidence="3" key="3">
    <citation type="submission" date="2015-04" db="UniProtKB">
        <authorList>
            <consortium name="EnsemblPlants"/>
        </authorList>
    </citation>
    <scope>IDENTIFICATION</scope>
</reference>
<keyword evidence="4" id="KW-1185">Reference proteome</keyword>
<organism evidence="3 4">
    <name type="scientific">Leersia perrieri</name>
    <dbReference type="NCBI Taxonomy" id="77586"/>
    <lineage>
        <taxon>Eukaryota</taxon>
        <taxon>Viridiplantae</taxon>
        <taxon>Streptophyta</taxon>
        <taxon>Embryophyta</taxon>
        <taxon>Tracheophyta</taxon>
        <taxon>Spermatophyta</taxon>
        <taxon>Magnoliopsida</taxon>
        <taxon>Liliopsida</taxon>
        <taxon>Poales</taxon>
        <taxon>Poaceae</taxon>
        <taxon>BOP clade</taxon>
        <taxon>Oryzoideae</taxon>
        <taxon>Oryzeae</taxon>
        <taxon>Oryzinae</taxon>
        <taxon>Leersia</taxon>
    </lineage>
</organism>
<evidence type="ECO:0000313" key="4">
    <source>
        <dbReference type="Proteomes" id="UP000032180"/>
    </source>
</evidence>
<protein>
    <recommendedName>
        <fullName evidence="2">Aminotransferase-like plant mobile domain-containing protein</fullName>
    </recommendedName>
</protein>
<dbReference type="EnsemblPlants" id="LPERR03G19470.1">
    <property type="protein sequence ID" value="LPERR03G19470.1"/>
    <property type="gene ID" value="LPERR03G19470"/>
</dbReference>
<feature type="region of interest" description="Disordered" evidence="1">
    <location>
        <begin position="602"/>
        <end position="633"/>
    </location>
</feature>
<dbReference type="PANTHER" id="PTHR46033">
    <property type="entry name" value="PROTEIN MAIN-LIKE 2"/>
    <property type="match status" value="1"/>
</dbReference>
<dbReference type="Gramene" id="LPERR03G19470.1">
    <property type="protein sequence ID" value="LPERR03G19470.1"/>
    <property type="gene ID" value="LPERR03G19470"/>
</dbReference>
<evidence type="ECO:0000259" key="2">
    <source>
        <dbReference type="Pfam" id="PF10536"/>
    </source>
</evidence>
<proteinExistence type="predicted"/>
<reference evidence="4" key="2">
    <citation type="submission" date="2013-12" db="EMBL/GenBank/DDBJ databases">
        <authorList>
            <person name="Yu Y."/>
            <person name="Lee S."/>
            <person name="de Baynast K."/>
            <person name="Wissotski M."/>
            <person name="Liu L."/>
            <person name="Talag J."/>
            <person name="Goicoechea J."/>
            <person name="Angelova A."/>
            <person name="Jetty R."/>
            <person name="Kudrna D."/>
            <person name="Golser W."/>
            <person name="Rivera L."/>
            <person name="Zhang J."/>
            <person name="Wing R."/>
        </authorList>
    </citation>
    <scope>NUCLEOTIDE SEQUENCE</scope>
</reference>
<evidence type="ECO:0000256" key="1">
    <source>
        <dbReference type="SAM" id="MobiDB-lite"/>
    </source>
</evidence>
<dbReference type="InterPro" id="IPR044824">
    <property type="entry name" value="MAIN-like"/>
</dbReference>
<dbReference type="PANTHER" id="PTHR46033:SF32">
    <property type="entry name" value="EXPRESSED PROTEIN"/>
    <property type="match status" value="1"/>
</dbReference>
<accession>A0A0D9VVN2</accession>
<feature type="domain" description="Aminotransferase-like plant mobile" evidence="2">
    <location>
        <begin position="94"/>
        <end position="447"/>
    </location>
</feature>
<dbReference type="HOGENOM" id="CLU_014812_0_0_1"/>
<reference evidence="3 4" key="1">
    <citation type="submission" date="2012-08" db="EMBL/GenBank/DDBJ databases">
        <title>Oryza genome evolution.</title>
        <authorList>
            <person name="Wing R.A."/>
        </authorList>
    </citation>
    <scope>NUCLEOTIDE SEQUENCE</scope>
</reference>
<dbReference type="Proteomes" id="UP000032180">
    <property type="component" value="Chromosome 3"/>
</dbReference>
<dbReference type="AlphaFoldDB" id="A0A0D9VVN2"/>
<evidence type="ECO:0000313" key="3">
    <source>
        <dbReference type="EnsemblPlants" id="LPERR03G19470.1"/>
    </source>
</evidence>
<sequence>MATAHDDEQPQPLVQESTARIFTDASHPTVRLVHLLLPRAAHPPALPPLPTSFDPVLLQLQVEFKGWAPESPTLWRRWVAKLRPHHEPLWQKAGILDAVLATTCRVRRDEGALLQLAAFWRPDTNTFVFPWGEATLTLQDVAVLGGLPLLGSPVRAPPQASLSADVDALEAALYLESHNGRPDRAAWANHFLERPTGKDDDRLEHSAFLAMWLSLHVFPAAPFDVVRAEVLPIAARLARGHAVALAPAALATIYSDLSALNRYINLEKRYQAFVVWAPLQIVQLWLWKRFPELRPPEMADPDGNGSIPREAHLHNALRQLDPVYVHAVFMSPNKFEWRPYGSSSFVLPPEMGSRRVHGQDIATNTQLLSFILCLRACELVGMRCIEHYRPHRVAKQLGFDQDVPGTLARVNSNWVAAWGTYRMEPEKFVFIVPKYKPALTIDYVQWWAPYLLGCATAVAKAEKMKQLPLLVTPRKRMIDVPPATTPKRVRNGAKEKDMEVLFEVPEGLVRTANELSCVSATKTGQGKSSQRGNDVAQDQENISSVHSEVVLQPQLVEDAVNTGSNEAFGAATAVDVHSEEVSLDVAAALVSMVDGLSCVSATKREQGKPSQQDKEEAQELSVTHDKERNRSSVVDVHSKPIAAVNTGSNRSFGPATVVDVQSEPEDIVVISDDDDDDEVNVGAMHQKLTQLNTAPPSLEEQNTEMQIVSASSNAQDSLVMINDMVQSNCDHETDTVRSDIFPTKEPLSLDVDTFQPDLNILQRPTEETHTCAVTGQIDKGNMVEKEKMAGLEGIRKENKDVSSSFQRVDSLVEEPLALDVDTFQPDLNILERTTNVIKTCTVTGQIDKADMVEKEKLAGLEGIKKANGDVSPAFEKVDSLVEDCMKANRRTNSGNSYSSGLAHADTQLGSRVLCTKTLYYLRRRWSKYGQDRDATGTIADEETFEPRWEVGTCQMIKEAFAARQVQNVELQKAIDCLKEEIVALKANQRTGTPQSHKYSYRVLEAQLRFAHLHDSHSGLCFLTHSLNTVGEILVGFGNFYSALIVLANGRN</sequence>
<dbReference type="InterPro" id="IPR019557">
    <property type="entry name" value="AminoTfrase-like_pln_mobile"/>
</dbReference>
<dbReference type="Pfam" id="PF10536">
    <property type="entry name" value="PMD"/>
    <property type="match status" value="1"/>
</dbReference>
<feature type="compositionally biased region" description="Basic and acidic residues" evidence="1">
    <location>
        <begin position="602"/>
        <end position="630"/>
    </location>
</feature>
<name>A0A0D9VVN2_9ORYZ</name>